<sequence length="218" mass="24629">MAGTTAPEKTVRPAISRPVFERTIKIQSEQAIRVIRRSYGRLIRSLYAIDVTLRIVGAEQAIDDIEEIVSQMIGDCALQLQQEKARLDKLCADNGIAESPRYTHPTDFKARITSPQIAQFVELIRLLDQLMIAVDTLWLCQILTSKQCSTARYQWQQRLHRLARRIVSIEQRAHQAAYAQGKGEEVRSAREESGLMAEPETMSENGNDCESEGKATEN</sequence>
<evidence type="ECO:0008006" key="4">
    <source>
        <dbReference type="Google" id="ProtNLM"/>
    </source>
</evidence>
<accession>A0A8S0YA46</accession>
<evidence type="ECO:0000313" key="2">
    <source>
        <dbReference type="EMBL" id="CAA9891071.1"/>
    </source>
</evidence>
<reference evidence="2 3" key="1">
    <citation type="submission" date="2020-02" db="EMBL/GenBank/DDBJ databases">
        <authorList>
            <person name="Hogendoorn C."/>
        </authorList>
    </citation>
    <scope>NUCLEOTIDE SEQUENCE [LARGE SCALE GENOMIC DNA]</scope>
    <source>
        <strain evidence="2">METHB21</strain>
    </source>
</reference>
<dbReference type="EMBL" id="CADCXN010000062">
    <property type="protein sequence ID" value="CAA9891071.1"/>
    <property type="molecule type" value="Genomic_DNA"/>
</dbReference>
<dbReference type="Proteomes" id="UP000494216">
    <property type="component" value="Unassembled WGS sequence"/>
</dbReference>
<dbReference type="RefSeq" id="WP_174625959.1">
    <property type="nucleotide sequence ID" value="NZ_CADCXN010000062.1"/>
</dbReference>
<protein>
    <recommendedName>
        <fullName evidence="4">DUF1845 domain-containing protein</fullName>
    </recommendedName>
</protein>
<gene>
    <name evidence="2" type="ORF">METHB2_330024</name>
</gene>
<evidence type="ECO:0000313" key="3">
    <source>
        <dbReference type="Proteomes" id="UP000494216"/>
    </source>
</evidence>
<evidence type="ECO:0000256" key="1">
    <source>
        <dbReference type="SAM" id="MobiDB-lite"/>
    </source>
</evidence>
<comment type="caution">
    <text evidence="2">The sequence shown here is derived from an EMBL/GenBank/DDBJ whole genome shotgun (WGS) entry which is preliminary data.</text>
</comment>
<dbReference type="AlphaFoldDB" id="A0A8S0YA46"/>
<name>A0A8S0YA46_9GAMM</name>
<keyword evidence="3" id="KW-1185">Reference proteome</keyword>
<feature type="region of interest" description="Disordered" evidence="1">
    <location>
        <begin position="178"/>
        <end position="218"/>
    </location>
</feature>
<proteinExistence type="predicted"/>
<organism evidence="2 3">
    <name type="scientific">Candidatus Methylobacter favarea</name>
    <dbReference type="NCBI Taxonomy" id="2707345"/>
    <lineage>
        <taxon>Bacteria</taxon>
        <taxon>Pseudomonadati</taxon>
        <taxon>Pseudomonadota</taxon>
        <taxon>Gammaproteobacteria</taxon>
        <taxon>Methylococcales</taxon>
        <taxon>Methylococcaceae</taxon>
        <taxon>Methylobacter</taxon>
    </lineage>
</organism>
<feature type="compositionally biased region" description="Basic and acidic residues" evidence="1">
    <location>
        <begin position="182"/>
        <end position="193"/>
    </location>
</feature>